<dbReference type="NCBIfam" id="TIGR01543">
    <property type="entry name" value="proheadase_HK97"/>
    <property type="match status" value="1"/>
</dbReference>
<proteinExistence type="predicted"/>
<evidence type="ECO:0000313" key="6">
    <source>
        <dbReference type="Proteomes" id="UP000076603"/>
    </source>
</evidence>
<dbReference type="AlphaFoldDB" id="A0A162UWP0"/>
<keyword evidence="3" id="KW-0378">Hydrolase</keyword>
<accession>A0A162UWP0</accession>
<name>A0A162UWP0_9CLOT</name>
<evidence type="ECO:0000313" key="5">
    <source>
        <dbReference type="EMBL" id="KZL94361.1"/>
    </source>
</evidence>
<dbReference type="InterPro" id="IPR054613">
    <property type="entry name" value="Peptidase_S78_dom"/>
</dbReference>
<evidence type="ECO:0000256" key="2">
    <source>
        <dbReference type="ARBA" id="ARBA00022670"/>
    </source>
</evidence>
<evidence type="ECO:0000256" key="3">
    <source>
        <dbReference type="ARBA" id="ARBA00022801"/>
    </source>
</evidence>
<dbReference type="InterPro" id="IPR006433">
    <property type="entry name" value="Prohead_protease"/>
</dbReference>
<dbReference type="RefSeq" id="WP_242872941.1">
    <property type="nucleotide sequence ID" value="NZ_FQXL01000069.1"/>
</dbReference>
<keyword evidence="2 5" id="KW-0645">Protease</keyword>
<feature type="domain" description="Prohead serine protease" evidence="4">
    <location>
        <begin position="10"/>
        <end position="175"/>
    </location>
</feature>
<keyword evidence="1" id="KW-1188">Viral release from host cell</keyword>
<dbReference type="Pfam" id="PF04586">
    <property type="entry name" value="Peptidase_S78"/>
    <property type="match status" value="1"/>
</dbReference>
<dbReference type="EMBL" id="LWAE01000001">
    <property type="protein sequence ID" value="KZL94361.1"/>
    <property type="molecule type" value="Genomic_DNA"/>
</dbReference>
<evidence type="ECO:0000256" key="1">
    <source>
        <dbReference type="ARBA" id="ARBA00022612"/>
    </source>
</evidence>
<keyword evidence="6" id="KW-1185">Reference proteome</keyword>
<protein>
    <submittedName>
        <fullName evidence="5">Caudovirus prohead protease</fullName>
    </submittedName>
</protein>
<organism evidence="5 6">
    <name type="scientific">Clostridium magnum DSM 2767</name>
    <dbReference type="NCBI Taxonomy" id="1121326"/>
    <lineage>
        <taxon>Bacteria</taxon>
        <taxon>Bacillati</taxon>
        <taxon>Bacillota</taxon>
        <taxon>Clostridia</taxon>
        <taxon>Eubacteriales</taxon>
        <taxon>Clostridiaceae</taxon>
        <taxon>Clostridium</taxon>
    </lineage>
</organism>
<gene>
    <name evidence="5" type="ORF">CLMAG_14140</name>
</gene>
<comment type="caution">
    <text evidence="5">The sequence shown here is derived from an EMBL/GenBank/DDBJ whole genome shotgun (WGS) entry which is preliminary data.</text>
</comment>
<evidence type="ECO:0000259" key="4">
    <source>
        <dbReference type="Pfam" id="PF04586"/>
    </source>
</evidence>
<dbReference type="Proteomes" id="UP000076603">
    <property type="component" value="Unassembled WGS sequence"/>
</dbReference>
<dbReference type="STRING" id="1121326.CLMAG_14140"/>
<reference evidence="5 6" key="1">
    <citation type="submission" date="2016-04" db="EMBL/GenBank/DDBJ databases">
        <title>Genome sequence of Clostridium magnum DSM 2767.</title>
        <authorList>
            <person name="Poehlein A."/>
            <person name="Uhlig R."/>
            <person name="Fischer R."/>
            <person name="Bahl H."/>
            <person name="Daniel R."/>
        </authorList>
    </citation>
    <scope>NUCLEOTIDE SEQUENCE [LARGE SCALE GENOMIC DNA]</scope>
    <source>
        <strain evidence="5 6">DSM 2767</strain>
    </source>
</reference>
<dbReference type="PATRIC" id="fig|1121326.3.peg.1384"/>
<dbReference type="GO" id="GO:0008233">
    <property type="term" value="F:peptidase activity"/>
    <property type="evidence" value="ECO:0007669"/>
    <property type="project" value="UniProtKB-KW"/>
</dbReference>
<sequence length="194" mass="22197">MERRQLVTEKIEVRAIGDDAKKTIGGYAVKYNSPTLIRDRWGDEWLEEIAPGSFDKSLQNRTQKALWNHDVSKPLGSVSAGTLRFNSDTSGLNYDVDVPNNSWGNDAYESVQRGDVDGSSFGFKCLNDMWSKVQYEGKEIYKRSIVEAEIFEVSPCTFPAYDSSEISCRSLETFKEDIRKNEELRKKLILRTYL</sequence>
<dbReference type="GO" id="GO:0006508">
    <property type="term" value="P:proteolysis"/>
    <property type="evidence" value="ECO:0007669"/>
    <property type="project" value="UniProtKB-KW"/>
</dbReference>